<evidence type="ECO:0000313" key="15">
    <source>
        <dbReference type="Ensembl" id="ENSORLP00015003564.1"/>
    </source>
</evidence>
<dbReference type="GO" id="GO:0005886">
    <property type="term" value="C:plasma membrane"/>
    <property type="evidence" value="ECO:0007669"/>
    <property type="project" value="UniProtKB-SubCell"/>
</dbReference>
<dbReference type="InterPro" id="IPR000276">
    <property type="entry name" value="GPCR_Rhodpsn"/>
</dbReference>
<keyword evidence="2" id="KW-1003">Cell membrane</keyword>
<keyword evidence="4 13" id="KW-1133">Transmembrane helix</keyword>
<dbReference type="PRINTS" id="PR00237">
    <property type="entry name" value="GPCRRHODOPSN"/>
</dbReference>
<dbReference type="InterPro" id="IPR017452">
    <property type="entry name" value="GPCR_Rhodpsn_7TM"/>
</dbReference>
<dbReference type="FunFam" id="1.20.1070.10:FF:000529">
    <property type="entry name" value="Si:ch211-240b21.4"/>
    <property type="match status" value="1"/>
</dbReference>
<reference evidence="15 16" key="2">
    <citation type="submission" date="2017-04" db="EMBL/GenBank/DDBJ databases">
        <title>CpG methylation of centromeres and impact of large insertions on vertebrate speciation.</title>
        <authorList>
            <person name="Ichikawa K."/>
            <person name="Yoshimura J."/>
            <person name="Morishita S."/>
        </authorList>
    </citation>
    <scope>NUCLEOTIDE SEQUENCE</scope>
    <source>
        <strain evidence="15 16">HSOK</strain>
    </source>
</reference>
<feature type="transmembrane region" description="Helical" evidence="13">
    <location>
        <begin position="235"/>
        <end position="253"/>
    </location>
</feature>
<dbReference type="PANTHER" id="PTHR24225:SF0">
    <property type="entry name" value="N-FORMYL PEPTIDE RECEPTOR 2"/>
    <property type="match status" value="1"/>
</dbReference>
<evidence type="ECO:0000256" key="7">
    <source>
        <dbReference type="ARBA" id="ARBA00023157"/>
    </source>
</evidence>
<keyword evidence="5 12" id="KW-0297">G-protein coupled receptor</keyword>
<keyword evidence="9" id="KW-0325">Glycoprotein</keyword>
<dbReference type="PRINTS" id="PR00526">
    <property type="entry name" value="FMETLEUPHER"/>
</dbReference>
<keyword evidence="3 12" id="KW-0812">Transmembrane</keyword>
<accession>A0A3P9H7T8</accession>
<evidence type="ECO:0000256" key="8">
    <source>
        <dbReference type="ARBA" id="ARBA00023170"/>
    </source>
</evidence>
<dbReference type="PROSITE" id="PS00237">
    <property type="entry name" value="G_PROTEIN_RECEP_F1_1"/>
    <property type="match status" value="1"/>
</dbReference>
<evidence type="ECO:0000256" key="10">
    <source>
        <dbReference type="ARBA" id="ARBA00023224"/>
    </source>
</evidence>
<sequence>MDLDYPNYEDYVPQNETEETSKSTKIFHFADPQFGLTQFLVAFNILISTLGIAGNSLVVWVCGCKMKRSVLTTWYTSLAISNLLFCVFLPFDVFYTITSNWPFGVVLCKLTSSALFLNMYSSVFVLVLISADRCVLVLFPVWAHNHRTVRKASGVVLLVWLLSALLTLPTIVFRQVTVHGSVTQCYTDYVNHSRHTAVALSRFVFGFLIPFPVIILCCVVLSLKMKGLTVRSRKPYKIMVALILSFFCCWMPYHTFVLLELDFKNYNLEILKTGLKVGATLASANSFVSPILYVFIGNDFKQTLKKSLTSKIEEAMGEDLRTVALNNSRSKSLDIIKC</sequence>
<evidence type="ECO:0000256" key="12">
    <source>
        <dbReference type="RuleBase" id="RU000688"/>
    </source>
</evidence>
<dbReference type="GO" id="GO:0004930">
    <property type="term" value="F:G protein-coupled receptor activity"/>
    <property type="evidence" value="ECO:0007669"/>
    <property type="project" value="UniProtKB-KW"/>
</dbReference>
<feature type="transmembrane region" description="Helical" evidence="13">
    <location>
        <begin position="203"/>
        <end position="223"/>
    </location>
</feature>
<comment type="similarity">
    <text evidence="12">Belongs to the G-protein coupled receptor 1 family.</text>
</comment>
<feature type="transmembrane region" description="Helical" evidence="13">
    <location>
        <begin position="155"/>
        <end position="173"/>
    </location>
</feature>
<evidence type="ECO:0000313" key="16">
    <source>
        <dbReference type="Proteomes" id="UP000265200"/>
    </source>
</evidence>
<evidence type="ECO:0000256" key="5">
    <source>
        <dbReference type="ARBA" id="ARBA00023040"/>
    </source>
</evidence>
<protein>
    <recommendedName>
        <fullName evidence="14">G-protein coupled receptors family 1 profile domain-containing protein</fullName>
    </recommendedName>
</protein>
<evidence type="ECO:0000256" key="11">
    <source>
        <dbReference type="ARBA" id="ARBA00025736"/>
    </source>
</evidence>
<reference evidence="15" key="3">
    <citation type="submission" date="2025-08" db="UniProtKB">
        <authorList>
            <consortium name="Ensembl"/>
        </authorList>
    </citation>
    <scope>IDENTIFICATION</scope>
    <source>
        <strain evidence="15">HSOK</strain>
    </source>
</reference>
<dbReference type="Ensembl" id="ENSORLT00015009077.1">
    <property type="protein sequence ID" value="ENSORLP00015003564.1"/>
    <property type="gene ID" value="ENSORLG00015004307.1"/>
</dbReference>
<feature type="transmembrane region" description="Helical" evidence="13">
    <location>
        <begin position="39"/>
        <end position="62"/>
    </location>
</feature>
<evidence type="ECO:0000256" key="13">
    <source>
        <dbReference type="SAM" id="Phobius"/>
    </source>
</evidence>
<dbReference type="PROSITE" id="PS50262">
    <property type="entry name" value="G_PROTEIN_RECEP_F1_2"/>
    <property type="match status" value="1"/>
</dbReference>
<name>A0A3P9H7T8_ORYLA</name>
<evidence type="ECO:0000256" key="6">
    <source>
        <dbReference type="ARBA" id="ARBA00023136"/>
    </source>
</evidence>
<dbReference type="Gene3D" id="1.20.1070.10">
    <property type="entry name" value="Rhodopsin 7-helix transmembrane proteins"/>
    <property type="match status" value="1"/>
</dbReference>
<feature type="domain" description="G-protein coupled receptors family 1 profile" evidence="14">
    <location>
        <begin position="54"/>
        <end position="293"/>
    </location>
</feature>
<evidence type="ECO:0000256" key="2">
    <source>
        <dbReference type="ARBA" id="ARBA00022475"/>
    </source>
</evidence>
<dbReference type="InterPro" id="IPR000826">
    <property type="entry name" value="Formyl_rcpt-rel"/>
</dbReference>
<dbReference type="AlphaFoldDB" id="A0A3P9H7T8"/>
<proteinExistence type="inferred from homology"/>
<keyword evidence="10 12" id="KW-0807">Transducer</keyword>
<feature type="transmembrane region" description="Helical" evidence="13">
    <location>
        <begin position="74"/>
        <end position="97"/>
    </location>
</feature>
<evidence type="ECO:0000256" key="4">
    <source>
        <dbReference type="ARBA" id="ARBA00022989"/>
    </source>
</evidence>
<comment type="subcellular location">
    <subcellularLocation>
        <location evidence="1">Cell membrane</location>
        <topology evidence="1">Multi-pass membrane protein</topology>
    </subcellularLocation>
</comment>
<dbReference type="Pfam" id="PF00001">
    <property type="entry name" value="7tm_1"/>
    <property type="match status" value="1"/>
</dbReference>
<keyword evidence="8 12" id="KW-0675">Receptor</keyword>
<dbReference type="Proteomes" id="UP000265200">
    <property type="component" value="Chromosome 12"/>
</dbReference>
<feature type="transmembrane region" description="Helical" evidence="13">
    <location>
        <begin position="117"/>
        <end position="143"/>
    </location>
</feature>
<evidence type="ECO:0000256" key="1">
    <source>
        <dbReference type="ARBA" id="ARBA00004651"/>
    </source>
</evidence>
<evidence type="ECO:0000256" key="3">
    <source>
        <dbReference type="ARBA" id="ARBA00022692"/>
    </source>
</evidence>
<reference evidence="15" key="4">
    <citation type="submission" date="2025-09" db="UniProtKB">
        <authorList>
            <consortium name="Ensembl"/>
        </authorList>
    </citation>
    <scope>IDENTIFICATION</scope>
    <source>
        <strain evidence="15">HSOK</strain>
    </source>
</reference>
<keyword evidence="6 13" id="KW-0472">Membrane</keyword>
<dbReference type="PANTHER" id="PTHR24225">
    <property type="entry name" value="CHEMOTACTIC RECEPTOR"/>
    <property type="match status" value="1"/>
</dbReference>
<reference key="1">
    <citation type="journal article" date="2007" name="Nature">
        <title>The medaka draft genome and insights into vertebrate genome evolution.</title>
        <authorList>
            <person name="Kasahara M."/>
            <person name="Naruse K."/>
            <person name="Sasaki S."/>
            <person name="Nakatani Y."/>
            <person name="Qu W."/>
            <person name="Ahsan B."/>
            <person name="Yamada T."/>
            <person name="Nagayasu Y."/>
            <person name="Doi K."/>
            <person name="Kasai Y."/>
            <person name="Jindo T."/>
            <person name="Kobayashi D."/>
            <person name="Shimada A."/>
            <person name="Toyoda A."/>
            <person name="Kuroki Y."/>
            <person name="Fujiyama A."/>
            <person name="Sasaki T."/>
            <person name="Shimizu A."/>
            <person name="Asakawa S."/>
            <person name="Shimizu N."/>
            <person name="Hashimoto S."/>
            <person name="Yang J."/>
            <person name="Lee Y."/>
            <person name="Matsushima K."/>
            <person name="Sugano S."/>
            <person name="Sakaizumi M."/>
            <person name="Narita T."/>
            <person name="Ohishi K."/>
            <person name="Haga S."/>
            <person name="Ohta F."/>
            <person name="Nomoto H."/>
            <person name="Nogata K."/>
            <person name="Morishita T."/>
            <person name="Endo T."/>
            <person name="Shin-I T."/>
            <person name="Takeda H."/>
            <person name="Morishita S."/>
            <person name="Kohara Y."/>
        </authorList>
    </citation>
    <scope>NUCLEOTIDE SEQUENCE [LARGE SCALE GENOMIC DNA]</scope>
    <source>
        <strain>Hd-rR</strain>
    </source>
</reference>
<comment type="similarity">
    <text evidence="11">Belongs to the chemokine-like receptor (CMKLR) family.</text>
</comment>
<evidence type="ECO:0000259" key="14">
    <source>
        <dbReference type="PROSITE" id="PS50262"/>
    </source>
</evidence>
<keyword evidence="7" id="KW-1015">Disulfide bond</keyword>
<feature type="transmembrane region" description="Helical" evidence="13">
    <location>
        <begin position="273"/>
        <end position="296"/>
    </location>
</feature>
<organism evidence="15 16">
    <name type="scientific">Oryzias latipes</name>
    <name type="common">Japanese rice fish</name>
    <name type="synonym">Japanese killifish</name>
    <dbReference type="NCBI Taxonomy" id="8090"/>
    <lineage>
        <taxon>Eukaryota</taxon>
        <taxon>Metazoa</taxon>
        <taxon>Chordata</taxon>
        <taxon>Craniata</taxon>
        <taxon>Vertebrata</taxon>
        <taxon>Euteleostomi</taxon>
        <taxon>Actinopterygii</taxon>
        <taxon>Neopterygii</taxon>
        <taxon>Teleostei</taxon>
        <taxon>Neoteleostei</taxon>
        <taxon>Acanthomorphata</taxon>
        <taxon>Ovalentaria</taxon>
        <taxon>Atherinomorphae</taxon>
        <taxon>Beloniformes</taxon>
        <taxon>Adrianichthyidae</taxon>
        <taxon>Oryziinae</taxon>
        <taxon>Oryzias</taxon>
    </lineage>
</organism>
<dbReference type="SUPFAM" id="SSF81321">
    <property type="entry name" value="Family A G protein-coupled receptor-like"/>
    <property type="match status" value="1"/>
</dbReference>
<evidence type="ECO:0000256" key="9">
    <source>
        <dbReference type="ARBA" id="ARBA00023180"/>
    </source>
</evidence>